<evidence type="ECO:0000256" key="3">
    <source>
        <dbReference type="ARBA" id="ARBA00023277"/>
    </source>
</evidence>
<dbReference type="PANTHER" id="PTHR22298">
    <property type="entry name" value="ENDO-1,4-BETA-GLUCANASE"/>
    <property type="match status" value="1"/>
</dbReference>
<dbReference type="Gene3D" id="2.60.40.10">
    <property type="entry name" value="Immunoglobulins"/>
    <property type="match status" value="1"/>
</dbReference>
<dbReference type="InterPro" id="IPR012341">
    <property type="entry name" value="6hp_glycosidase-like_sf"/>
</dbReference>
<dbReference type="EMBL" id="JBHSGQ010000001">
    <property type="protein sequence ID" value="MFC4723793.1"/>
    <property type="molecule type" value="Genomic_DNA"/>
</dbReference>
<feature type="chain" id="PRO_5045008163" description="Endoglucanase" evidence="7">
    <location>
        <begin position="23"/>
        <end position="609"/>
    </location>
</feature>
<keyword evidence="11" id="KW-1185">Reference proteome</keyword>
<dbReference type="InterPro" id="IPR013783">
    <property type="entry name" value="Ig-like_fold"/>
</dbReference>
<evidence type="ECO:0000259" key="8">
    <source>
        <dbReference type="Pfam" id="PF00759"/>
    </source>
</evidence>
<feature type="domain" description="Glycoside hydrolase family 9" evidence="8">
    <location>
        <begin position="118"/>
        <end position="602"/>
    </location>
</feature>
<evidence type="ECO:0000256" key="7">
    <source>
        <dbReference type="RuleBase" id="RU361166"/>
    </source>
</evidence>
<name>A0ABV9NA56_9PROT</name>
<dbReference type="Gene3D" id="1.50.10.10">
    <property type="match status" value="1"/>
</dbReference>
<dbReference type="Pfam" id="PF00759">
    <property type="entry name" value="Glyco_hydro_9"/>
    <property type="match status" value="1"/>
</dbReference>
<dbReference type="SUPFAM" id="SSF48208">
    <property type="entry name" value="Six-hairpin glycosidases"/>
    <property type="match status" value="1"/>
</dbReference>
<evidence type="ECO:0000313" key="10">
    <source>
        <dbReference type="EMBL" id="MFC4723793.1"/>
    </source>
</evidence>
<dbReference type="SUPFAM" id="SSF81296">
    <property type="entry name" value="E set domains"/>
    <property type="match status" value="1"/>
</dbReference>
<organism evidence="10 11">
    <name type="scientific">Glycocaulis abyssi</name>
    <dbReference type="NCBI Taxonomy" id="1433403"/>
    <lineage>
        <taxon>Bacteria</taxon>
        <taxon>Pseudomonadati</taxon>
        <taxon>Pseudomonadota</taxon>
        <taxon>Alphaproteobacteria</taxon>
        <taxon>Maricaulales</taxon>
        <taxon>Maricaulaceae</taxon>
        <taxon>Glycocaulis</taxon>
    </lineage>
</organism>
<dbReference type="InterPro" id="IPR004197">
    <property type="entry name" value="Cellulase_Ig-like"/>
</dbReference>
<evidence type="ECO:0000256" key="2">
    <source>
        <dbReference type="ARBA" id="ARBA00022801"/>
    </source>
</evidence>
<evidence type="ECO:0000259" key="9">
    <source>
        <dbReference type="Pfam" id="PF02927"/>
    </source>
</evidence>
<dbReference type="GO" id="GO:0016787">
    <property type="term" value="F:hydrolase activity"/>
    <property type="evidence" value="ECO:0007669"/>
    <property type="project" value="UniProtKB-KW"/>
</dbReference>
<evidence type="ECO:0000256" key="6">
    <source>
        <dbReference type="PROSITE-ProRule" id="PRU10060"/>
    </source>
</evidence>
<dbReference type="CDD" id="cd02850">
    <property type="entry name" value="E_set_Cellulase_N"/>
    <property type="match status" value="1"/>
</dbReference>
<feature type="active site" evidence="6">
    <location>
        <position position="581"/>
    </location>
</feature>
<evidence type="ECO:0000256" key="1">
    <source>
        <dbReference type="ARBA" id="ARBA00007072"/>
    </source>
</evidence>
<evidence type="ECO:0000256" key="4">
    <source>
        <dbReference type="ARBA" id="ARBA00023295"/>
    </source>
</evidence>
<reference evidence="11" key="1">
    <citation type="journal article" date="2019" name="Int. J. Syst. Evol. Microbiol.">
        <title>The Global Catalogue of Microorganisms (GCM) 10K type strain sequencing project: providing services to taxonomists for standard genome sequencing and annotation.</title>
        <authorList>
            <consortium name="The Broad Institute Genomics Platform"/>
            <consortium name="The Broad Institute Genome Sequencing Center for Infectious Disease"/>
            <person name="Wu L."/>
            <person name="Ma J."/>
        </authorList>
    </citation>
    <scope>NUCLEOTIDE SEQUENCE [LARGE SCALE GENOMIC DNA]</scope>
    <source>
        <strain evidence="11">CCUG 62981</strain>
    </source>
</reference>
<feature type="signal peptide" evidence="7">
    <location>
        <begin position="1"/>
        <end position="22"/>
    </location>
</feature>
<dbReference type="PROSITE" id="PS00698">
    <property type="entry name" value="GH9_3"/>
    <property type="match status" value="1"/>
</dbReference>
<keyword evidence="2 6" id="KW-0378">Hydrolase</keyword>
<dbReference type="InterPro" id="IPR008928">
    <property type="entry name" value="6-hairpin_glycosidase_sf"/>
</dbReference>
<dbReference type="InterPro" id="IPR014756">
    <property type="entry name" value="Ig_E-set"/>
</dbReference>
<gene>
    <name evidence="10" type="ORF">ACFPB0_00675</name>
</gene>
<keyword evidence="4 6" id="KW-0326">Glycosidase</keyword>
<dbReference type="Proteomes" id="UP001596024">
    <property type="component" value="Unassembled WGS sequence"/>
</dbReference>
<feature type="active site" evidence="6">
    <location>
        <position position="590"/>
    </location>
</feature>
<dbReference type="EC" id="3.2.1.4" evidence="7"/>
<keyword evidence="5 6" id="KW-0624">Polysaccharide degradation</keyword>
<keyword evidence="7" id="KW-0136">Cellulose degradation</keyword>
<comment type="caution">
    <text evidence="10">The sequence shown here is derived from an EMBL/GenBank/DDBJ whole genome shotgun (WGS) entry which is preliminary data.</text>
</comment>
<dbReference type="RefSeq" id="WP_371394472.1">
    <property type="nucleotide sequence ID" value="NZ_CP163421.1"/>
</dbReference>
<keyword evidence="7" id="KW-0732">Signal</keyword>
<accession>A0ABV9NA56</accession>
<keyword evidence="3 6" id="KW-0119">Carbohydrate metabolism</keyword>
<dbReference type="InterPro" id="IPR033126">
    <property type="entry name" value="Glyco_hydro_9_Asp/Glu_AS"/>
</dbReference>
<evidence type="ECO:0000256" key="5">
    <source>
        <dbReference type="ARBA" id="ARBA00023326"/>
    </source>
</evidence>
<feature type="domain" description="Cellulase Ig-like" evidence="9">
    <location>
        <begin position="27"/>
        <end position="107"/>
    </location>
</feature>
<protein>
    <recommendedName>
        <fullName evidence="7">Endoglucanase</fullName>
        <ecNumber evidence="7">3.2.1.4</ecNumber>
    </recommendedName>
</protein>
<evidence type="ECO:0000313" key="11">
    <source>
        <dbReference type="Proteomes" id="UP001596024"/>
    </source>
</evidence>
<proteinExistence type="inferred from homology"/>
<comment type="catalytic activity">
    <reaction evidence="7">
        <text>Endohydrolysis of (1-&gt;4)-beta-D-glucosidic linkages in cellulose, lichenin and cereal beta-D-glucans.</text>
        <dbReference type="EC" id="3.2.1.4"/>
    </reaction>
</comment>
<sequence>MTRFSMLAGAGLAALMTASAIADEPGALRLSQIGFEAGGHKRAILVSDAVTPLSWRLVDVSGAVVVTGETTPFGADESSGESTHQISFSGAIEAGEGYRLIVNGEESRPFAVSERPWQELAQDSLNLFHQNRAGIAIEERHVERPDLARPAAHENEVLTCFSGEDTAGNHWAGCDHSLDVTGGWYDAGDHGKYVVNSGITVWTLLDAYTRFGTAYGDGTLPIPEAGNGVNDLLDEIRWNLDFMLAMQIPEGVTMDMPVGPLTRGEPLVFTPTDVSGMAHHKTHNEVWTPLPYAPHTDDVPRYLYPPSTAATLNLAAAAAIGARAWADVDAGYASRALAAAIRAYDAALANPDIYTPGTFDGGGGYGDSDVSDEFYWAAAELYAATGEERYLDDLRASPHFLGAPGVEGSPTGSIAWPSVGALGTITLAMVETGLTAAERETARAHLVTAADAYLEVRNSEGYAIPFGPGDYVWGSTSNLLNRAVVIALAHEITGEARYREAVVDVMDYIMGRNALDQSYVSGYGERPMRNPHHRFWAHAADPAFPLPPAGILSGGPNNQNMSDPIAQTMRGTCAPQACWADHIDSYAMNEVAINWNAPLFWVAGWLDAE</sequence>
<dbReference type="Pfam" id="PF02927">
    <property type="entry name" value="CelD_N"/>
    <property type="match status" value="1"/>
</dbReference>
<dbReference type="InterPro" id="IPR001701">
    <property type="entry name" value="Glyco_hydro_9"/>
</dbReference>
<comment type="similarity">
    <text evidence="1 6 7">Belongs to the glycosyl hydrolase 9 (cellulase E) family.</text>
</comment>